<keyword evidence="1" id="KW-0677">Repeat</keyword>
<evidence type="ECO:0000256" key="2">
    <source>
        <dbReference type="ARBA" id="ARBA00022741"/>
    </source>
</evidence>
<dbReference type="InterPro" id="IPR051309">
    <property type="entry name" value="ABCF_ATPase"/>
</dbReference>
<dbReference type="SUPFAM" id="SSF52540">
    <property type="entry name" value="P-loop containing nucleoside triphosphate hydrolases"/>
    <property type="match status" value="2"/>
</dbReference>
<keyword evidence="2" id="KW-0547">Nucleotide-binding</keyword>
<evidence type="ECO:0000313" key="8">
    <source>
        <dbReference type="EMBL" id="QHW00001.1"/>
    </source>
</evidence>
<dbReference type="GO" id="GO:0005524">
    <property type="term" value="F:ATP binding"/>
    <property type="evidence" value="ECO:0007669"/>
    <property type="project" value="UniProtKB-KW"/>
</dbReference>
<dbReference type="Proteomes" id="UP000464577">
    <property type="component" value="Chromosome"/>
</dbReference>
<evidence type="ECO:0000256" key="3">
    <source>
        <dbReference type="ARBA" id="ARBA00022840"/>
    </source>
</evidence>
<dbReference type="InterPro" id="IPR003439">
    <property type="entry name" value="ABC_transporter-like_ATP-bd"/>
</dbReference>
<accession>A0A6P1W7W2</accession>
<gene>
    <name evidence="8" type="ORF">GJR95_35510</name>
</gene>
<name>A0A6P1W7W2_9BACT</name>
<keyword evidence="9" id="KW-1185">Reference proteome</keyword>
<evidence type="ECO:0000313" key="9">
    <source>
        <dbReference type="Proteomes" id="UP000464577"/>
    </source>
</evidence>
<dbReference type="KEGG" id="senf:GJR95_35510"/>
<dbReference type="PANTHER" id="PTHR42855:SF2">
    <property type="entry name" value="DRUG RESISTANCE ABC TRANSPORTER,ATP-BINDING PROTEIN"/>
    <property type="match status" value="1"/>
</dbReference>
<dbReference type="FunFam" id="3.40.50.300:FF:000011">
    <property type="entry name" value="Putative ABC transporter ATP-binding component"/>
    <property type="match status" value="1"/>
</dbReference>
<protein>
    <recommendedName>
        <fullName evidence="5">Probable ATP-binding protein YbiT</fullName>
    </recommendedName>
</protein>
<dbReference type="FunFam" id="3.40.50.300:FF:000070">
    <property type="entry name" value="Putative ABC transporter ATP-binding component"/>
    <property type="match status" value="1"/>
</dbReference>
<dbReference type="AlphaFoldDB" id="A0A6P1W7W2"/>
<dbReference type="RefSeq" id="WP_162390391.1">
    <property type="nucleotide sequence ID" value="NZ_CP045997.1"/>
</dbReference>
<feature type="coiled-coil region" evidence="6">
    <location>
        <begin position="248"/>
        <end position="275"/>
    </location>
</feature>
<dbReference type="GO" id="GO:0016887">
    <property type="term" value="F:ATP hydrolysis activity"/>
    <property type="evidence" value="ECO:0007669"/>
    <property type="project" value="InterPro"/>
</dbReference>
<dbReference type="EMBL" id="CP045997">
    <property type="protein sequence ID" value="QHW00001.1"/>
    <property type="molecule type" value="Genomic_DNA"/>
</dbReference>
<dbReference type="Gene3D" id="3.40.50.300">
    <property type="entry name" value="P-loop containing nucleotide triphosphate hydrolases"/>
    <property type="match status" value="2"/>
</dbReference>
<evidence type="ECO:0000256" key="1">
    <source>
        <dbReference type="ARBA" id="ARBA00022737"/>
    </source>
</evidence>
<dbReference type="Pfam" id="PF00005">
    <property type="entry name" value="ABC_tran"/>
    <property type="match status" value="2"/>
</dbReference>
<dbReference type="InterPro" id="IPR003593">
    <property type="entry name" value="AAA+_ATPase"/>
</dbReference>
<keyword evidence="6" id="KW-0175">Coiled coil</keyword>
<feature type="domain" description="ABC transporter" evidence="7">
    <location>
        <begin position="320"/>
        <end position="537"/>
    </location>
</feature>
<comment type="similarity">
    <text evidence="4">Belongs to the ABC transporter superfamily. ABCF family. YbiT subfamily.</text>
</comment>
<evidence type="ECO:0000256" key="4">
    <source>
        <dbReference type="ARBA" id="ARBA00061551"/>
    </source>
</evidence>
<feature type="domain" description="ABC transporter" evidence="7">
    <location>
        <begin position="2"/>
        <end position="252"/>
    </location>
</feature>
<proteinExistence type="inferred from homology"/>
<reference evidence="8 9" key="1">
    <citation type="submission" date="2019-11" db="EMBL/GenBank/DDBJ databases">
        <title>Spirosoma endbachense sp. nov., isolated from a natural salt meadow.</title>
        <authorList>
            <person name="Rojas J."/>
            <person name="Ambika Manirajan B."/>
            <person name="Ratering S."/>
            <person name="Suarez C."/>
            <person name="Geissler-Plaum R."/>
            <person name="Schnell S."/>
        </authorList>
    </citation>
    <scope>NUCLEOTIDE SEQUENCE [LARGE SCALE GENOMIC DNA]</scope>
    <source>
        <strain evidence="8 9">I-24</strain>
    </source>
</reference>
<dbReference type="InterPro" id="IPR032781">
    <property type="entry name" value="ABC_tran_Xtn"/>
</dbReference>
<keyword evidence="3 8" id="KW-0067">ATP-binding</keyword>
<evidence type="ECO:0000259" key="7">
    <source>
        <dbReference type="PROSITE" id="PS50893"/>
    </source>
</evidence>
<evidence type="ECO:0000256" key="6">
    <source>
        <dbReference type="SAM" id="Coils"/>
    </source>
</evidence>
<dbReference type="SMART" id="SM00382">
    <property type="entry name" value="AAA"/>
    <property type="match status" value="2"/>
</dbReference>
<sequence>MVSVQNVSLRYGKRVLFDDVTIKFTSGNCYGVIGANGAGKSTFLKILSGEIEPQTGTVTMTPGERMSVLNQNQSAYDQFPVLQTVIMGNKRLYDIMQEKDILYAKEDFTDADGERAAELESEFAEMNGWDAESDAASLLSGLGIKEDLHYALMSDINGSEKVRVLLAQALFGSPDVLLLDEPTNNLDVESVSWLENFLANFSNTVIVVSHDRHFLDQVCTQIVDVDFSKVKLFAGNYSFWYESSQLALKQRQDQNKKTEDKRKELEEFIRRFSANASKSKQATSRAKLLEKLTIEDIQPSSRKYPYVNFKPEREPGDQILTVENLTYTAEDGTKLFENLSFTVNKQDKIFLYSRDGLAVSALLDILAGERKADSGTFRWGITITMSYFPTDAEKEKFFQTDLNLVDWLRQYSVEKDESFIRGFLGRMLFSGEESLKKATVLSGGEKVRCMLSKMMLSGANVLMLDEPTNHLDLESIESLNNGLIDFKGPILFTSHDHQFVQTIASRIIEITPAGILDKLMTYDEYLTDDRVKAQREELYEAVA</sequence>
<evidence type="ECO:0000256" key="5">
    <source>
        <dbReference type="ARBA" id="ARBA00074044"/>
    </source>
</evidence>
<dbReference type="CDD" id="cd03221">
    <property type="entry name" value="ABCF_EF-3"/>
    <property type="match status" value="2"/>
</dbReference>
<dbReference type="PROSITE" id="PS50893">
    <property type="entry name" value="ABC_TRANSPORTER_2"/>
    <property type="match status" value="2"/>
</dbReference>
<dbReference type="InterPro" id="IPR027417">
    <property type="entry name" value="P-loop_NTPase"/>
</dbReference>
<organism evidence="8 9">
    <name type="scientific">Spirosoma endbachense</name>
    <dbReference type="NCBI Taxonomy" id="2666025"/>
    <lineage>
        <taxon>Bacteria</taxon>
        <taxon>Pseudomonadati</taxon>
        <taxon>Bacteroidota</taxon>
        <taxon>Cytophagia</taxon>
        <taxon>Cytophagales</taxon>
        <taxon>Cytophagaceae</taxon>
        <taxon>Spirosoma</taxon>
    </lineage>
</organism>
<dbReference type="Pfam" id="PF12848">
    <property type="entry name" value="ABC_tran_Xtn"/>
    <property type="match status" value="1"/>
</dbReference>
<dbReference type="PANTHER" id="PTHR42855">
    <property type="entry name" value="ABC TRANSPORTER ATP-BINDING SUBUNIT"/>
    <property type="match status" value="1"/>
</dbReference>